<dbReference type="Proteomes" id="UP000256561">
    <property type="component" value="Unassembled WGS sequence"/>
</dbReference>
<comment type="caution">
    <text evidence="1">The sequence shown here is derived from an EMBL/GenBank/DDBJ whole genome shotgun (WGS) entry which is preliminary data.</text>
</comment>
<keyword evidence="2" id="KW-1185">Reference proteome</keyword>
<dbReference type="InterPro" id="IPR027417">
    <property type="entry name" value="P-loop_NTPase"/>
</dbReference>
<dbReference type="OrthoDB" id="547265at2"/>
<dbReference type="EMBL" id="QRHA01000007">
    <property type="protein sequence ID" value="RDV25061.1"/>
    <property type="molecule type" value="Genomic_DNA"/>
</dbReference>
<reference evidence="2" key="1">
    <citation type="submission" date="2018-08" db="EMBL/GenBank/DDBJ databases">
        <authorList>
            <person name="Zhang J."/>
            <person name="Du Z.-J."/>
        </authorList>
    </citation>
    <scope>NUCLEOTIDE SEQUENCE [LARGE SCALE GENOMIC DNA]</scope>
    <source>
        <strain evidence="2">KCTC 52655</strain>
    </source>
</reference>
<evidence type="ECO:0000313" key="1">
    <source>
        <dbReference type="EMBL" id="RDV25061.1"/>
    </source>
</evidence>
<name>A0A3D8M613_9ALTE</name>
<evidence type="ECO:0000313" key="2">
    <source>
        <dbReference type="Proteomes" id="UP000256561"/>
    </source>
</evidence>
<evidence type="ECO:0008006" key="3">
    <source>
        <dbReference type="Google" id="ProtNLM"/>
    </source>
</evidence>
<dbReference type="RefSeq" id="WP_115593393.1">
    <property type="nucleotide sequence ID" value="NZ_QRHA01000007.1"/>
</dbReference>
<sequence length="326" mass="37839">MKLFLHVGPHKTATTLIQKTMLDNQKVLLDNNLFYPSKFIRIFGHHDLINPIRNRQIHSEDISHLEKPEKNILLSSENLINLEEDDFEYLKNALSNFEINIIYCWRRATSKIFSIWQEIVKHGGTETFYQFSFPHLAKTSKSATLSADLKLLMLERVFGNASINIIDYDNSFINKDLIQQFLKTLGIKSELDIRIPYNDGTATNTALESHDVELIRALNVAFSKRKSIQGASVRRAFILNLKKLNSDNLNALRELIKSDKSEYYLESFDIDSRSEKIILDRFQKNITNYQCITNIKKISIPTQNWLIDPNGSKMFEKLYQELSAFL</sequence>
<dbReference type="Gene3D" id="3.40.50.300">
    <property type="entry name" value="P-loop containing nucleotide triphosphate hydrolases"/>
    <property type="match status" value="1"/>
</dbReference>
<organism evidence="1 2">
    <name type="scientific">Alteromonas aestuariivivens</name>
    <dbReference type="NCBI Taxonomy" id="1938339"/>
    <lineage>
        <taxon>Bacteria</taxon>
        <taxon>Pseudomonadati</taxon>
        <taxon>Pseudomonadota</taxon>
        <taxon>Gammaproteobacteria</taxon>
        <taxon>Alteromonadales</taxon>
        <taxon>Alteromonadaceae</taxon>
        <taxon>Alteromonas/Salinimonas group</taxon>
        <taxon>Alteromonas</taxon>
    </lineage>
</organism>
<gene>
    <name evidence="1" type="ORF">DXV75_10550</name>
</gene>
<protein>
    <recommendedName>
        <fullName evidence="3">Sulfotransferase domain-containing protein</fullName>
    </recommendedName>
</protein>
<accession>A0A3D8M613</accession>
<proteinExistence type="predicted"/>
<dbReference type="AlphaFoldDB" id="A0A3D8M613"/>